<feature type="region of interest" description="Disordered" evidence="1">
    <location>
        <begin position="1"/>
        <end position="53"/>
    </location>
</feature>
<comment type="caution">
    <text evidence="2">The sequence shown here is derived from an EMBL/GenBank/DDBJ whole genome shotgun (WGS) entry which is preliminary data.</text>
</comment>
<feature type="compositionally biased region" description="Polar residues" evidence="1">
    <location>
        <begin position="1"/>
        <end position="10"/>
    </location>
</feature>
<proteinExistence type="predicted"/>
<reference evidence="2 3" key="1">
    <citation type="journal article" date="2021" name="Elife">
        <title>Chloroplast acquisition without the gene transfer in kleptoplastic sea slugs, Plakobranchus ocellatus.</title>
        <authorList>
            <person name="Maeda T."/>
            <person name="Takahashi S."/>
            <person name="Yoshida T."/>
            <person name="Shimamura S."/>
            <person name="Takaki Y."/>
            <person name="Nagai Y."/>
            <person name="Toyoda A."/>
            <person name="Suzuki Y."/>
            <person name="Arimoto A."/>
            <person name="Ishii H."/>
            <person name="Satoh N."/>
            <person name="Nishiyama T."/>
            <person name="Hasebe M."/>
            <person name="Maruyama T."/>
            <person name="Minagawa J."/>
            <person name="Obokata J."/>
            <person name="Shigenobu S."/>
        </authorList>
    </citation>
    <scope>NUCLEOTIDE SEQUENCE [LARGE SCALE GENOMIC DNA]</scope>
</reference>
<evidence type="ECO:0000313" key="2">
    <source>
        <dbReference type="EMBL" id="GFR64053.1"/>
    </source>
</evidence>
<sequence length="218" mass="24589">MCVNSLSQGGLNVDLPKARLEPQTSRPESRAFTTRPRRHRKMGNPWSKYSSPKEEIDKGHHEVEILGTGPEGAESAYQWNNCEKNKGHMGFTPVKKFFMRNLPEGFQNWQCHERFKLFANLTVRLRVYATSLARPVEEDNPTSKLRGTAAVRTGSGQITGVYEGKDACPCSTCGGESEEKHWFVYVRTVNHVVYNSEEAAGQRLTCFVTMTTPCRMAL</sequence>
<organism evidence="2 3">
    <name type="scientific">Elysia marginata</name>
    <dbReference type="NCBI Taxonomy" id="1093978"/>
    <lineage>
        <taxon>Eukaryota</taxon>
        <taxon>Metazoa</taxon>
        <taxon>Spiralia</taxon>
        <taxon>Lophotrochozoa</taxon>
        <taxon>Mollusca</taxon>
        <taxon>Gastropoda</taxon>
        <taxon>Heterobranchia</taxon>
        <taxon>Euthyneura</taxon>
        <taxon>Panpulmonata</taxon>
        <taxon>Sacoglossa</taxon>
        <taxon>Placobranchoidea</taxon>
        <taxon>Plakobranchidae</taxon>
        <taxon>Elysia</taxon>
    </lineage>
</organism>
<dbReference type="Proteomes" id="UP000762676">
    <property type="component" value="Unassembled WGS sequence"/>
</dbReference>
<accession>A0AAV4EU85</accession>
<evidence type="ECO:0000313" key="3">
    <source>
        <dbReference type="Proteomes" id="UP000762676"/>
    </source>
</evidence>
<protein>
    <submittedName>
        <fullName evidence="2">Uncharacterized protein</fullName>
    </submittedName>
</protein>
<evidence type="ECO:0000256" key="1">
    <source>
        <dbReference type="SAM" id="MobiDB-lite"/>
    </source>
</evidence>
<name>A0AAV4EU85_9GAST</name>
<gene>
    <name evidence="2" type="ORF">ElyMa_001912300</name>
</gene>
<keyword evidence="3" id="KW-1185">Reference proteome</keyword>
<dbReference type="EMBL" id="BMAT01003874">
    <property type="protein sequence ID" value="GFR64053.1"/>
    <property type="molecule type" value="Genomic_DNA"/>
</dbReference>
<dbReference type="AlphaFoldDB" id="A0AAV4EU85"/>